<dbReference type="InterPro" id="IPR029028">
    <property type="entry name" value="Alpha/beta_knot_MTases"/>
</dbReference>
<dbReference type="AlphaFoldDB" id="A0A926D5B4"/>
<comment type="caution">
    <text evidence="5">The sequence shown here is derived from an EMBL/GenBank/DDBJ whole genome shotgun (WGS) entry which is preliminary data.</text>
</comment>
<dbReference type="CDD" id="cd18095">
    <property type="entry name" value="SpoU-like_rRNA-MTase"/>
    <property type="match status" value="1"/>
</dbReference>
<dbReference type="GO" id="GO:0005737">
    <property type="term" value="C:cytoplasm"/>
    <property type="evidence" value="ECO:0007669"/>
    <property type="project" value="UniProtKB-ARBA"/>
</dbReference>
<organism evidence="5 6">
    <name type="scientific">Gehongia tenuis</name>
    <dbReference type="NCBI Taxonomy" id="2763655"/>
    <lineage>
        <taxon>Bacteria</taxon>
        <taxon>Bacillati</taxon>
        <taxon>Bacillota</taxon>
        <taxon>Clostridia</taxon>
        <taxon>Christensenellales</taxon>
        <taxon>Christensenellaceae</taxon>
        <taxon>Gehongia</taxon>
    </lineage>
</organism>
<evidence type="ECO:0000256" key="2">
    <source>
        <dbReference type="ARBA" id="ARBA00022603"/>
    </source>
</evidence>
<dbReference type="Pfam" id="PF00588">
    <property type="entry name" value="SpoU_methylase"/>
    <property type="match status" value="1"/>
</dbReference>
<dbReference type="EMBL" id="JACRSR010000001">
    <property type="protein sequence ID" value="MBC8530640.1"/>
    <property type="molecule type" value="Genomic_DNA"/>
</dbReference>
<evidence type="ECO:0000313" key="5">
    <source>
        <dbReference type="EMBL" id="MBC8530640.1"/>
    </source>
</evidence>
<gene>
    <name evidence="5" type="ORF">H8696_02100</name>
</gene>
<dbReference type="Proteomes" id="UP000623172">
    <property type="component" value="Unassembled WGS sequence"/>
</dbReference>
<dbReference type="InterPro" id="IPR013123">
    <property type="entry name" value="SpoU_subst-bd"/>
</dbReference>
<dbReference type="SUPFAM" id="SSF75217">
    <property type="entry name" value="alpha/beta knot"/>
    <property type="match status" value="1"/>
</dbReference>
<keyword evidence="3" id="KW-0808">Transferase</keyword>
<evidence type="ECO:0000256" key="3">
    <source>
        <dbReference type="ARBA" id="ARBA00022679"/>
    </source>
</evidence>
<dbReference type="RefSeq" id="WP_249314610.1">
    <property type="nucleotide sequence ID" value="NZ_JACRSR010000001.1"/>
</dbReference>
<keyword evidence="2 5" id="KW-0489">Methyltransferase</keyword>
<comment type="similarity">
    <text evidence="1">Belongs to the class IV-like SAM-binding methyltransferase superfamily. RNA methyltransferase TrmH family.</text>
</comment>
<dbReference type="Gene3D" id="3.30.1330.30">
    <property type="match status" value="1"/>
</dbReference>
<dbReference type="InterPro" id="IPR001537">
    <property type="entry name" value="SpoU_MeTrfase"/>
</dbReference>
<protein>
    <submittedName>
        <fullName evidence="5">RNA methyltransferase</fullName>
    </submittedName>
</protein>
<dbReference type="InterPro" id="IPR029026">
    <property type="entry name" value="tRNA_m1G_MTases_N"/>
</dbReference>
<dbReference type="InterPro" id="IPR029064">
    <property type="entry name" value="Ribosomal_eL30-like_sf"/>
</dbReference>
<name>A0A926D5B4_9FIRM</name>
<dbReference type="GO" id="GO:0006396">
    <property type="term" value="P:RNA processing"/>
    <property type="evidence" value="ECO:0007669"/>
    <property type="project" value="InterPro"/>
</dbReference>
<feature type="domain" description="RNA 2-O ribose methyltransferase substrate binding" evidence="4">
    <location>
        <begin position="30"/>
        <end position="99"/>
    </location>
</feature>
<reference evidence="5" key="1">
    <citation type="submission" date="2020-08" db="EMBL/GenBank/DDBJ databases">
        <title>Genome public.</title>
        <authorList>
            <person name="Liu C."/>
            <person name="Sun Q."/>
        </authorList>
    </citation>
    <scope>NUCLEOTIDE SEQUENCE</scope>
    <source>
        <strain evidence="5">NSJ-53</strain>
    </source>
</reference>
<sequence length="261" mass="27239">MLIESVQNPKVKRLRALQSRKGREESGEFLLEGRKVVAEAAKAGLPITLVLVREGEEGLFALAPKAAEAHTASARVIEAVSAAKTPQGIVAAARLPEPRLPERPEGLWLALDEVMDPGNVGTLIRTADAAGAAGVLLSENTADPFSPKVVRSAAGSLFHLPILRGELAGLVAAFREAGYTAAAGDLRGEDFYAAPPFPARTLIIVGNEARGPRETVLALCDRRVKLPMAGRAESLNVAVAGGILLYGAAFGTGVRRGPGES</sequence>
<evidence type="ECO:0000313" key="6">
    <source>
        <dbReference type="Proteomes" id="UP000623172"/>
    </source>
</evidence>
<dbReference type="PANTHER" id="PTHR43191:SF2">
    <property type="entry name" value="RRNA METHYLTRANSFERASE 3, MITOCHONDRIAL"/>
    <property type="match status" value="1"/>
</dbReference>
<dbReference type="Gene3D" id="3.40.1280.10">
    <property type="match status" value="1"/>
</dbReference>
<dbReference type="GO" id="GO:0003723">
    <property type="term" value="F:RNA binding"/>
    <property type="evidence" value="ECO:0007669"/>
    <property type="project" value="InterPro"/>
</dbReference>
<dbReference type="InterPro" id="IPR053888">
    <property type="entry name" value="MRM3-like_sub_bind"/>
</dbReference>
<proteinExistence type="inferred from homology"/>
<evidence type="ECO:0000259" key="4">
    <source>
        <dbReference type="SMART" id="SM00967"/>
    </source>
</evidence>
<evidence type="ECO:0000256" key="1">
    <source>
        <dbReference type="ARBA" id="ARBA00007228"/>
    </source>
</evidence>
<dbReference type="InterPro" id="IPR051259">
    <property type="entry name" value="rRNA_Methyltransferase"/>
</dbReference>
<dbReference type="Pfam" id="PF22435">
    <property type="entry name" value="MRM3-like_sub_bind"/>
    <property type="match status" value="1"/>
</dbReference>
<dbReference type="GO" id="GO:0008173">
    <property type="term" value="F:RNA methyltransferase activity"/>
    <property type="evidence" value="ECO:0007669"/>
    <property type="project" value="InterPro"/>
</dbReference>
<keyword evidence="6" id="KW-1185">Reference proteome</keyword>
<dbReference type="GO" id="GO:0032259">
    <property type="term" value="P:methylation"/>
    <property type="evidence" value="ECO:0007669"/>
    <property type="project" value="UniProtKB-KW"/>
</dbReference>
<accession>A0A926D5B4</accession>
<dbReference type="SMART" id="SM00967">
    <property type="entry name" value="SpoU_sub_bind"/>
    <property type="match status" value="1"/>
</dbReference>
<dbReference type="PANTHER" id="PTHR43191">
    <property type="entry name" value="RRNA METHYLTRANSFERASE 3"/>
    <property type="match status" value="1"/>
</dbReference>
<dbReference type="SUPFAM" id="SSF55315">
    <property type="entry name" value="L30e-like"/>
    <property type="match status" value="1"/>
</dbReference>